<dbReference type="VEuPathDB" id="FungiDB:ASPBRDRAFT_482344"/>
<reference evidence="3" key="1">
    <citation type="journal article" date="2017" name="Genome Biol.">
        <title>Comparative genomics reveals high biological diversity and specific adaptations in the industrially and medically important fungal genus Aspergillus.</title>
        <authorList>
            <person name="de Vries R.P."/>
            <person name="Riley R."/>
            <person name="Wiebenga A."/>
            <person name="Aguilar-Osorio G."/>
            <person name="Amillis S."/>
            <person name="Uchima C.A."/>
            <person name="Anderluh G."/>
            <person name="Asadollahi M."/>
            <person name="Askin M."/>
            <person name="Barry K."/>
            <person name="Battaglia E."/>
            <person name="Bayram O."/>
            <person name="Benocci T."/>
            <person name="Braus-Stromeyer S.A."/>
            <person name="Caldana C."/>
            <person name="Canovas D."/>
            <person name="Cerqueira G.C."/>
            <person name="Chen F."/>
            <person name="Chen W."/>
            <person name="Choi C."/>
            <person name="Clum A."/>
            <person name="Dos Santos R.A."/>
            <person name="Damasio A.R."/>
            <person name="Diallinas G."/>
            <person name="Emri T."/>
            <person name="Fekete E."/>
            <person name="Flipphi M."/>
            <person name="Freyberg S."/>
            <person name="Gallo A."/>
            <person name="Gournas C."/>
            <person name="Habgood R."/>
            <person name="Hainaut M."/>
            <person name="Harispe M.L."/>
            <person name="Henrissat B."/>
            <person name="Hilden K.S."/>
            <person name="Hope R."/>
            <person name="Hossain A."/>
            <person name="Karabika E."/>
            <person name="Karaffa L."/>
            <person name="Karanyi Z."/>
            <person name="Krasevec N."/>
            <person name="Kuo A."/>
            <person name="Kusch H."/>
            <person name="LaButti K."/>
            <person name="Lagendijk E.L."/>
            <person name="Lapidus A."/>
            <person name="Levasseur A."/>
            <person name="Lindquist E."/>
            <person name="Lipzen A."/>
            <person name="Logrieco A.F."/>
            <person name="MacCabe A."/>
            <person name="Maekelae M.R."/>
            <person name="Malavazi I."/>
            <person name="Melin P."/>
            <person name="Meyer V."/>
            <person name="Mielnichuk N."/>
            <person name="Miskei M."/>
            <person name="Molnar A.P."/>
            <person name="Mule G."/>
            <person name="Ngan C.Y."/>
            <person name="Orejas M."/>
            <person name="Orosz E."/>
            <person name="Ouedraogo J.P."/>
            <person name="Overkamp K.M."/>
            <person name="Park H.-S."/>
            <person name="Perrone G."/>
            <person name="Piumi F."/>
            <person name="Punt P.J."/>
            <person name="Ram A.F."/>
            <person name="Ramon A."/>
            <person name="Rauscher S."/>
            <person name="Record E."/>
            <person name="Riano-Pachon D.M."/>
            <person name="Robert V."/>
            <person name="Roehrig J."/>
            <person name="Ruller R."/>
            <person name="Salamov A."/>
            <person name="Salih N.S."/>
            <person name="Samson R.A."/>
            <person name="Sandor E."/>
            <person name="Sanguinetti M."/>
            <person name="Schuetze T."/>
            <person name="Sepcic K."/>
            <person name="Shelest E."/>
            <person name="Sherlock G."/>
            <person name="Sophianopoulou V."/>
            <person name="Squina F.M."/>
            <person name="Sun H."/>
            <person name="Susca A."/>
            <person name="Todd R.B."/>
            <person name="Tsang A."/>
            <person name="Unkles S.E."/>
            <person name="van de Wiele N."/>
            <person name="van Rossen-Uffink D."/>
            <person name="Oliveira J.V."/>
            <person name="Vesth T.C."/>
            <person name="Visser J."/>
            <person name="Yu J.-H."/>
            <person name="Zhou M."/>
            <person name="Andersen M.R."/>
            <person name="Archer D.B."/>
            <person name="Baker S.E."/>
            <person name="Benoit I."/>
            <person name="Brakhage A.A."/>
            <person name="Braus G.H."/>
            <person name="Fischer R."/>
            <person name="Frisvad J.C."/>
            <person name="Goldman G.H."/>
            <person name="Houbraken J."/>
            <person name="Oakley B."/>
            <person name="Pocsi I."/>
            <person name="Scazzocchio C."/>
            <person name="Seiboth B."/>
            <person name="vanKuyk P.A."/>
            <person name="Wortman J."/>
            <person name="Dyer P.S."/>
            <person name="Grigoriev I.V."/>
        </authorList>
    </citation>
    <scope>NUCLEOTIDE SEQUENCE [LARGE SCALE GENOMIC DNA]</scope>
    <source>
        <strain evidence="3">CBS 101740 / IMI 381727 / IBT 21946</strain>
    </source>
</reference>
<dbReference type="AlphaFoldDB" id="A0A1L9UUR4"/>
<keyword evidence="1" id="KW-0812">Transmembrane</keyword>
<organism evidence="2 3">
    <name type="scientific">Aspergillus brasiliensis (strain CBS 101740 / IMI 381727 / IBT 21946)</name>
    <dbReference type="NCBI Taxonomy" id="767769"/>
    <lineage>
        <taxon>Eukaryota</taxon>
        <taxon>Fungi</taxon>
        <taxon>Dikarya</taxon>
        <taxon>Ascomycota</taxon>
        <taxon>Pezizomycotina</taxon>
        <taxon>Eurotiomycetes</taxon>
        <taxon>Eurotiomycetidae</taxon>
        <taxon>Eurotiales</taxon>
        <taxon>Aspergillaceae</taxon>
        <taxon>Aspergillus</taxon>
        <taxon>Aspergillus subgen. Circumdati</taxon>
    </lineage>
</organism>
<evidence type="ECO:0000313" key="3">
    <source>
        <dbReference type="Proteomes" id="UP000184499"/>
    </source>
</evidence>
<dbReference type="OrthoDB" id="4503941at2759"/>
<accession>A0A1L9UUR4</accession>
<gene>
    <name evidence="2" type="ORF">ASPBRDRAFT_482344</name>
</gene>
<protein>
    <submittedName>
        <fullName evidence="2">Uncharacterized protein</fullName>
    </submittedName>
</protein>
<name>A0A1L9UUR4_ASPBC</name>
<dbReference type="Proteomes" id="UP000184499">
    <property type="component" value="Unassembled WGS sequence"/>
</dbReference>
<proteinExistence type="predicted"/>
<dbReference type="GeneID" id="93578537"/>
<dbReference type="RefSeq" id="XP_067482546.1">
    <property type="nucleotide sequence ID" value="XM_067626049.1"/>
</dbReference>
<keyword evidence="3" id="KW-1185">Reference proteome</keyword>
<feature type="transmembrane region" description="Helical" evidence="1">
    <location>
        <begin position="6"/>
        <end position="24"/>
    </location>
</feature>
<dbReference type="EMBL" id="KV878681">
    <property type="protein sequence ID" value="OJJ75299.1"/>
    <property type="molecule type" value="Genomic_DNA"/>
</dbReference>
<evidence type="ECO:0000313" key="2">
    <source>
        <dbReference type="EMBL" id="OJJ75299.1"/>
    </source>
</evidence>
<sequence>MSWIELEYVVLVMTVITSVLVFYHEATKIRTWYRNQQDIRVAQLSISDSTQQLTVIRSPPPALLPIYSHPAIELNTWETQGTLGEGTRLEDSGERGDRMWYENEAQW</sequence>
<keyword evidence="1" id="KW-0472">Membrane</keyword>
<keyword evidence="1" id="KW-1133">Transmembrane helix</keyword>
<evidence type="ECO:0000256" key="1">
    <source>
        <dbReference type="SAM" id="Phobius"/>
    </source>
</evidence>